<dbReference type="RefSeq" id="WP_065182215.1">
    <property type="nucleotide sequence ID" value="NZ_LYVI01000006.1"/>
</dbReference>
<name>A0AAP7GR87_STEMA</name>
<accession>A0AAP7GR87</accession>
<gene>
    <name evidence="2" type="ORF">A9K56_10850</name>
</gene>
<evidence type="ECO:0000313" key="2">
    <source>
        <dbReference type="EMBL" id="OBU61197.1"/>
    </source>
</evidence>
<protein>
    <recommendedName>
        <fullName evidence="4">DUF3108 domain-containing protein</fullName>
    </recommendedName>
</protein>
<comment type="caution">
    <text evidence="2">The sequence shown here is derived from an EMBL/GenBank/DDBJ whole genome shotgun (WGS) entry which is preliminary data.</text>
</comment>
<feature type="chain" id="PRO_5043010513" description="DUF3108 domain-containing protein" evidence="1">
    <location>
        <begin position="17"/>
        <end position="255"/>
    </location>
</feature>
<dbReference type="Proteomes" id="UP000092125">
    <property type="component" value="Unassembled WGS sequence"/>
</dbReference>
<evidence type="ECO:0008006" key="4">
    <source>
        <dbReference type="Google" id="ProtNLM"/>
    </source>
</evidence>
<sequence length="255" mass="28320">MRITLLLLCLPCPALAATLLHNEGIATLPDGRVAYREMHWQRGATEGAERWVQYLCPDGQPFARKHMAATDRPLARGYRLLDQRSGQQADVEMSSDTVRISWKESASSTSRQARLPAPAGAVVDAGFDAAVRQHWTPLLQGAEVTLPFLVPGRQRFYPVKVSWRGANRWRGLAAQSFEVQLDTWYGGVAPRLSLVYAEADRRLLEFRGTSNLRDARGTYPAVVVRFDSPPAPQPDSQWQQAWARPLVAGCAVTAK</sequence>
<evidence type="ECO:0000256" key="1">
    <source>
        <dbReference type="SAM" id="SignalP"/>
    </source>
</evidence>
<feature type="signal peptide" evidence="1">
    <location>
        <begin position="1"/>
        <end position="16"/>
    </location>
</feature>
<dbReference type="AlphaFoldDB" id="A0AAP7GR87"/>
<keyword evidence="1" id="KW-0732">Signal</keyword>
<proteinExistence type="predicted"/>
<organism evidence="2 3">
    <name type="scientific">Stenotrophomonas maltophilia</name>
    <name type="common">Pseudomonas maltophilia</name>
    <name type="synonym">Xanthomonas maltophilia</name>
    <dbReference type="NCBI Taxonomy" id="40324"/>
    <lineage>
        <taxon>Bacteria</taxon>
        <taxon>Pseudomonadati</taxon>
        <taxon>Pseudomonadota</taxon>
        <taxon>Gammaproteobacteria</taxon>
        <taxon>Lysobacterales</taxon>
        <taxon>Lysobacteraceae</taxon>
        <taxon>Stenotrophomonas</taxon>
        <taxon>Stenotrophomonas maltophilia group</taxon>
    </lineage>
</organism>
<reference evidence="2 3" key="1">
    <citation type="submission" date="2016-05" db="EMBL/GenBank/DDBJ databases">
        <title>Draft Genome Sequences of Stenotrophomonas maltophilia Strains Sm32COP, Sm41DVV, Sm46PAILV, SmF3, SmF22, SmSOFb1 and SmCVFa1, Isolated from Different Manures, in France.</title>
        <authorList>
            <person name="Nazaret S."/>
            <person name="Bodilis J."/>
        </authorList>
    </citation>
    <scope>NUCLEOTIDE SEQUENCE [LARGE SCALE GENOMIC DNA]</scope>
    <source>
        <strain evidence="2 3">Sm41DVV</strain>
    </source>
</reference>
<evidence type="ECO:0000313" key="3">
    <source>
        <dbReference type="Proteomes" id="UP000092125"/>
    </source>
</evidence>
<dbReference type="EMBL" id="LYVI01000006">
    <property type="protein sequence ID" value="OBU61197.1"/>
    <property type="molecule type" value="Genomic_DNA"/>
</dbReference>